<evidence type="ECO:0000256" key="1">
    <source>
        <dbReference type="SAM" id="Coils"/>
    </source>
</evidence>
<keyword evidence="2" id="KW-0812">Transmembrane</keyword>
<evidence type="ECO:0000313" key="3">
    <source>
        <dbReference type="EMBL" id="DAE20951.1"/>
    </source>
</evidence>
<dbReference type="EMBL" id="BK015703">
    <property type="protein sequence ID" value="DAE20951.1"/>
    <property type="molecule type" value="Genomic_DNA"/>
</dbReference>
<feature type="transmembrane region" description="Helical" evidence="2">
    <location>
        <begin position="6"/>
        <end position="24"/>
    </location>
</feature>
<protein>
    <submittedName>
        <fullName evidence="3">Uncharacterized protein</fullName>
    </submittedName>
</protein>
<keyword evidence="1" id="KW-0175">Coiled coil</keyword>
<keyword evidence="2" id="KW-1133">Transmembrane helix</keyword>
<evidence type="ECO:0000256" key="2">
    <source>
        <dbReference type="SAM" id="Phobius"/>
    </source>
</evidence>
<organism evidence="3">
    <name type="scientific">Siphoviridae sp. ctgBD49</name>
    <dbReference type="NCBI Taxonomy" id="2826420"/>
    <lineage>
        <taxon>Viruses</taxon>
        <taxon>Duplodnaviria</taxon>
        <taxon>Heunggongvirae</taxon>
        <taxon>Uroviricota</taxon>
        <taxon>Caudoviricetes</taxon>
    </lineage>
</organism>
<name>A0A8S5QNV8_9CAUD</name>
<proteinExistence type="predicted"/>
<reference evidence="3" key="1">
    <citation type="journal article" date="2021" name="Proc. Natl. Acad. Sci. U.S.A.">
        <title>A Catalog of Tens of Thousands of Viruses from Human Metagenomes Reveals Hidden Associations with Chronic Diseases.</title>
        <authorList>
            <person name="Tisza M.J."/>
            <person name="Buck C.B."/>
        </authorList>
    </citation>
    <scope>NUCLEOTIDE SEQUENCE</scope>
    <source>
        <strain evidence="3">CtgBD49</strain>
    </source>
</reference>
<feature type="coiled-coil region" evidence="1">
    <location>
        <begin position="33"/>
        <end position="67"/>
    </location>
</feature>
<accession>A0A8S5QNV8</accession>
<keyword evidence="2" id="KW-0472">Membrane</keyword>
<sequence>MKDSAWAFISVMALATGFIIGVAIGSEKNNAVVSDLEQTNRSYIEKQEHLEKELAESQQKYQELSYKYQDDEFEKIAAESAYPTDEDDVKPYEISEEEFEKDFNSDDCDSTSINYYVEDMIFTDEKDERITEPEEFLGDENVDMFHQMSIDDFRQVVYIRNASNNTVYEVIVENEVSYYRDVLGIDDGLDDD</sequence>